<dbReference type="EMBL" id="LHZX01000136">
    <property type="protein sequence ID" value="KXV73327.1"/>
    <property type="molecule type" value="Genomic_DNA"/>
</dbReference>
<dbReference type="Proteomes" id="UP000075377">
    <property type="component" value="Unassembled WGS sequence"/>
</dbReference>
<name>A0A149UZF0_9PROT</name>
<organism evidence="1 2">
    <name type="scientific">Acetobacter malorum</name>
    <dbReference type="NCBI Taxonomy" id="178901"/>
    <lineage>
        <taxon>Bacteria</taxon>
        <taxon>Pseudomonadati</taxon>
        <taxon>Pseudomonadota</taxon>
        <taxon>Alphaproteobacteria</taxon>
        <taxon>Acetobacterales</taxon>
        <taxon>Acetobacteraceae</taxon>
        <taxon>Acetobacter</taxon>
    </lineage>
</organism>
<gene>
    <name evidence="1" type="ORF">AD951_00970</name>
</gene>
<reference evidence="1 2" key="1">
    <citation type="submission" date="2015-06" db="EMBL/GenBank/DDBJ databases">
        <title>Improved classification and identification of acetic acid bacteria using matrix-assisted laser desorption/ionization time-of-flight mass spectrometry; Gluconobacter nephelii and Gluconobacter uchimurae are later heterotypic synonyms of Gluconobacter japonicus and Gluconobacter oxydans, respectively.</title>
        <authorList>
            <person name="Li L."/>
            <person name="Cleenwerck I."/>
            <person name="De Vuyst L."/>
            <person name="Vandamme P."/>
        </authorList>
    </citation>
    <scope>NUCLEOTIDE SEQUENCE [LARGE SCALE GENOMIC DNA]</scope>
    <source>
        <strain evidence="1 2">LMG 1699</strain>
    </source>
</reference>
<proteinExistence type="predicted"/>
<evidence type="ECO:0000313" key="1">
    <source>
        <dbReference type="EMBL" id="KXV73327.1"/>
    </source>
</evidence>
<comment type="caution">
    <text evidence="1">The sequence shown here is derived from an EMBL/GenBank/DDBJ whole genome shotgun (WGS) entry which is preliminary data.</text>
</comment>
<protein>
    <submittedName>
        <fullName evidence="1">Uncharacterized protein</fullName>
    </submittedName>
</protein>
<accession>A0A149UZF0</accession>
<sequence>MNRQYYTSPFQGGDNPLRVGTIGLGAIYHMPLGDYNGPREPWIVEAFLNGQYHAARRDPLTGKWLSVFVSGRSDRAQLRNLATGKRMTLATHWLVSNARQFGDDNAYPNLPDTERFYRKSQIKWEERRNNK</sequence>
<dbReference type="PATRIC" id="fig|178901.14.peg.1796"/>
<evidence type="ECO:0000313" key="2">
    <source>
        <dbReference type="Proteomes" id="UP000075377"/>
    </source>
</evidence>
<dbReference type="AlphaFoldDB" id="A0A149UZF0"/>